<dbReference type="SUPFAM" id="SSF81301">
    <property type="entry name" value="Nucleotidyltransferase"/>
    <property type="match status" value="1"/>
</dbReference>
<dbReference type="InterPro" id="IPR043519">
    <property type="entry name" value="NT_sf"/>
</dbReference>
<dbReference type="Proteomes" id="UP000590749">
    <property type="component" value="Unassembled WGS sequence"/>
</dbReference>
<keyword evidence="1" id="KW-0808">Transferase</keyword>
<dbReference type="GO" id="GO:0016740">
    <property type="term" value="F:transferase activity"/>
    <property type="evidence" value="ECO:0007669"/>
    <property type="project" value="UniProtKB-KW"/>
</dbReference>
<dbReference type="RefSeq" id="WP_203833802.1">
    <property type="nucleotide sequence ID" value="NZ_BMPW01000005.1"/>
</dbReference>
<dbReference type="InterPro" id="IPR007344">
    <property type="entry name" value="GrpB/CoaE"/>
</dbReference>
<accession>A0A7W5AGE3</accession>
<evidence type="ECO:0000313" key="1">
    <source>
        <dbReference type="EMBL" id="MBB3095852.1"/>
    </source>
</evidence>
<keyword evidence="2" id="KW-1185">Reference proteome</keyword>
<organism evidence="1 2">
    <name type="scientific">Actinoplanes campanulatus</name>
    <dbReference type="NCBI Taxonomy" id="113559"/>
    <lineage>
        <taxon>Bacteria</taxon>
        <taxon>Bacillati</taxon>
        <taxon>Actinomycetota</taxon>
        <taxon>Actinomycetes</taxon>
        <taxon>Micromonosporales</taxon>
        <taxon>Micromonosporaceae</taxon>
        <taxon>Actinoplanes</taxon>
    </lineage>
</organism>
<comment type="caution">
    <text evidence="1">The sequence shown here is derived from an EMBL/GenBank/DDBJ whole genome shotgun (WGS) entry which is preliminary data.</text>
</comment>
<name>A0A7W5AGE3_9ACTN</name>
<dbReference type="PANTHER" id="PTHR34822:SF1">
    <property type="entry name" value="GRPB FAMILY PROTEIN"/>
    <property type="match status" value="1"/>
</dbReference>
<evidence type="ECO:0000313" key="2">
    <source>
        <dbReference type="Proteomes" id="UP000590749"/>
    </source>
</evidence>
<reference evidence="1 2" key="1">
    <citation type="submission" date="2020-08" db="EMBL/GenBank/DDBJ databases">
        <title>Genomic Encyclopedia of Type Strains, Phase III (KMG-III): the genomes of soil and plant-associated and newly described type strains.</title>
        <authorList>
            <person name="Whitman W."/>
        </authorList>
    </citation>
    <scope>NUCLEOTIDE SEQUENCE [LARGE SCALE GENOMIC DNA]</scope>
    <source>
        <strain evidence="1 2">CECT 3287</strain>
    </source>
</reference>
<protein>
    <submittedName>
        <fullName evidence="1">GrpB-like predicted nucleotidyltransferase (UPF0157 family)</fullName>
    </submittedName>
</protein>
<dbReference type="Pfam" id="PF04229">
    <property type="entry name" value="GrpB"/>
    <property type="match status" value="1"/>
</dbReference>
<dbReference type="PANTHER" id="PTHR34822">
    <property type="entry name" value="GRPB DOMAIN PROTEIN (AFU_ORTHOLOGUE AFUA_1G01530)"/>
    <property type="match status" value="1"/>
</dbReference>
<dbReference type="EMBL" id="JACHXF010000007">
    <property type="protein sequence ID" value="MBB3095852.1"/>
    <property type="molecule type" value="Genomic_DNA"/>
</dbReference>
<proteinExistence type="predicted"/>
<dbReference type="Gene3D" id="3.30.460.10">
    <property type="entry name" value="Beta Polymerase, domain 2"/>
    <property type="match status" value="1"/>
</dbReference>
<gene>
    <name evidence="1" type="ORF">FHR83_003522</name>
</gene>
<sequence>MTFIAAYDPDRRHQGAAPVGELQAVSAPLALRVDHIGSTSIAGMAAKPVFDVQVSVVDLDGAAAAFDGPLAALGFCRRLYERDHVPAGRADPPHLWAKRYWNRRVPGERQVNLHYRVAGSPAAATGWSPTVRGTA</sequence>
<dbReference type="AlphaFoldDB" id="A0A7W5AGE3"/>